<organism evidence="1 2">
    <name type="scientific">Actinopolymorpha rutila</name>
    <dbReference type="NCBI Taxonomy" id="446787"/>
    <lineage>
        <taxon>Bacteria</taxon>
        <taxon>Bacillati</taxon>
        <taxon>Actinomycetota</taxon>
        <taxon>Actinomycetes</taxon>
        <taxon>Propionibacteriales</taxon>
        <taxon>Actinopolymorphaceae</taxon>
        <taxon>Actinopolymorpha</taxon>
    </lineage>
</organism>
<evidence type="ECO:0000313" key="1">
    <source>
        <dbReference type="EMBL" id="NYH91269.1"/>
    </source>
</evidence>
<protein>
    <submittedName>
        <fullName evidence="1">Uncharacterized protein</fullName>
    </submittedName>
</protein>
<comment type="caution">
    <text evidence="1">The sequence shown here is derived from an EMBL/GenBank/DDBJ whole genome shotgun (WGS) entry which is preliminary data.</text>
</comment>
<name>A0A852ZP66_9ACTN</name>
<reference evidence="1 2" key="1">
    <citation type="submission" date="2020-07" db="EMBL/GenBank/DDBJ databases">
        <title>Sequencing the genomes of 1000 actinobacteria strains.</title>
        <authorList>
            <person name="Klenk H.-P."/>
        </authorList>
    </citation>
    <scope>NUCLEOTIDE SEQUENCE [LARGE SCALE GENOMIC DNA]</scope>
    <source>
        <strain evidence="1 2">DSM 18448</strain>
    </source>
</reference>
<keyword evidence="2" id="KW-1185">Reference proteome</keyword>
<dbReference type="AlphaFoldDB" id="A0A852ZP66"/>
<gene>
    <name evidence="1" type="ORF">F4554_003907</name>
</gene>
<dbReference type="EMBL" id="JACBZH010000001">
    <property type="protein sequence ID" value="NYH91269.1"/>
    <property type="molecule type" value="Genomic_DNA"/>
</dbReference>
<accession>A0A852ZP66</accession>
<proteinExistence type="predicted"/>
<sequence>MVGFAYGPHQLRQQTELAPEGAVNQDYFLGVRTAGLIARVNMTYSFVVSCVSARPIRA</sequence>
<evidence type="ECO:0000313" key="2">
    <source>
        <dbReference type="Proteomes" id="UP000579605"/>
    </source>
</evidence>
<dbReference type="Proteomes" id="UP000579605">
    <property type="component" value="Unassembled WGS sequence"/>
</dbReference>